<protein>
    <recommendedName>
        <fullName evidence="1">GTPase-associated protein 1 N-terminal domain-containing protein</fullName>
    </recommendedName>
</protein>
<dbReference type="AlphaFoldDB" id="A0A5M6DDS7"/>
<reference evidence="2 3" key="1">
    <citation type="submission" date="2019-08" db="EMBL/GenBank/DDBJ databases">
        <authorList>
            <person name="Dhanesh K."/>
            <person name="Kumar G."/>
            <person name="Sasikala C."/>
            <person name="Venkata Ramana C."/>
        </authorList>
    </citation>
    <scope>NUCLEOTIDE SEQUENCE [LARGE SCALE GENOMIC DNA]</scope>
    <source>
        <strain evidence="2 3">JC645</strain>
    </source>
</reference>
<proteinExistence type="predicted"/>
<feature type="domain" description="GTPase-associated protein 1 N-terminal" evidence="1">
    <location>
        <begin position="3"/>
        <end position="136"/>
    </location>
</feature>
<organism evidence="2 3">
    <name type="scientific">Roseiconus nitratireducens</name>
    <dbReference type="NCBI Taxonomy" id="2605748"/>
    <lineage>
        <taxon>Bacteria</taxon>
        <taxon>Pseudomonadati</taxon>
        <taxon>Planctomycetota</taxon>
        <taxon>Planctomycetia</taxon>
        <taxon>Pirellulales</taxon>
        <taxon>Pirellulaceae</taxon>
        <taxon>Roseiconus</taxon>
    </lineage>
</organism>
<dbReference type="InterPro" id="IPR045402">
    <property type="entry name" value="GAP1-N2"/>
</dbReference>
<dbReference type="Proteomes" id="UP000324479">
    <property type="component" value="Unassembled WGS sequence"/>
</dbReference>
<dbReference type="RefSeq" id="WP_150076209.1">
    <property type="nucleotide sequence ID" value="NZ_VWOX01000004.1"/>
</dbReference>
<evidence type="ECO:0000313" key="2">
    <source>
        <dbReference type="EMBL" id="KAA5544596.1"/>
    </source>
</evidence>
<sequence length="256" mass="28043">MDVGQITYGSVKRSRMKGYQIIGKSSTIDSNLAGSFCKWAPSHDSLEVAEGQSPQDAWALSFFPLVNDHFAVARTVHGGPEYSGRGGLSVVTSALIFSREQMESYQYDAIAIARTALTLGSLILPIGKEESLPEVTLPGKLLPLPAPRSDFIDSTPAMLPAHAVNWVAREASSMLRDDQKVMICGRCDPLPILTLLIDQLKPEERAEVSFACGLRSSSRRDFQVQFTHQALQPRSEKELSRSGICPIDLRRVLVAT</sequence>
<accession>A0A5M6DDS7</accession>
<gene>
    <name evidence="2" type="ORF">FYK55_09795</name>
</gene>
<name>A0A5M6DDS7_9BACT</name>
<evidence type="ECO:0000259" key="1">
    <source>
        <dbReference type="Pfam" id="PF20013"/>
    </source>
</evidence>
<comment type="caution">
    <text evidence="2">The sequence shown here is derived from an EMBL/GenBank/DDBJ whole genome shotgun (WGS) entry which is preliminary data.</text>
</comment>
<keyword evidence="3" id="KW-1185">Reference proteome</keyword>
<evidence type="ECO:0000313" key="3">
    <source>
        <dbReference type="Proteomes" id="UP000324479"/>
    </source>
</evidence>
<dbReference type="Pfam" id="PF20013">
    <property type="entry name" value="GAP1-N2"/>
    <property type="match status" value="1"/>
</dbReference>
<dbReference type="EMBL" id="VWOX01000004">
    <property type="protein sequence ID" value="KAA5544596.1"/>
    <property type="molecule type" value="Genomic_DNA"/>
</dbReference>